<reference evidence="2 3" key="1">
    <citation type="submission" date="2018-10" db="EMBL/GenBank/DDBJ databases">
        <title>Isolation from cow dung.</title>
        <authorList>
            <person name="Ling L."/>
        </authorList>
    </citation>
    <scope>NUCLEOTIDE SEQUENCE [LARGE SCALE GENOMIC DNA]</scope>
    <source>
        <strain evidence="2 3">NEAU-LL90</strain>
    </source>
</reference>
<dbReference type="Proteomes" id="UP000279275">
    <property type="component" value="Unassembled WGS sequence"/>
</dbReference>
<protein>
    <submittedName>
        <fullName evidence="2">Uncharacterized protein</fullName>
    </submittedName>
</protein>
<sequence>MSRPAATSSGVRDAAGRSFPVEMDILTSGDRRHDAGRSIARNGHSTSGDRPKVVAEHCGAGRVLVRKMDGARGAAGVKVGR</sequence>
<dbReference type="AlphaFoldDB" id="A0A3M2L139"/>
<feature type="region of interest" description="Disordered" evidence="1">
    <location>
        <begin position="26"/>
        <end position="54"/>
    </location>
</feature>
<comment type="caution">
    <text evidence="2">The sequence shown here is derived from an EMBL/GenBank/DDBJ whole genome shotgun (WGS) entry which is preliminary data.</text>
</comment>
<evidence type="ECO:0000313" key="3">
    <source>
        <dbReference type="Proteomes" id="UP000279275"/>
    </source>
</evidence>
<proteinExistence type="predicted"/>
<organism evidence="2 3">
    <name type="scientific">Nocardia stercoris</name>
    <dbReference type="NCBI Taxonomy" id="2483361"/>
    <lineage>
        <taxon>Bacteria</taxon>
        <taxon>Bacillati</taxon>
        <taxon>Actinomycetota</taxon>
        <taxon>Actinomycetes</taxon>
        <taxon>Mycobacteriales</taxon>
        <taxon>Nocardiaceae</taxon>
        <taxon>Nocardia</taxon>
    </lineage>
</organism>
<accession>A0A3M2L139</accession>
<keyword evidence="3" id="KW-1185">Reference proteome</keyword>
<gene>
    <name evidence="2" type="ORF">EBN03_21690</name>
</gene>
<dbReference type="EMBL" id="RFFH01000009">
    <property type="protein sequence ID" value="RMI30666.1"/>
    <property type="molecule type" value="Genomic_DNA"/>
</dbReference>
<evidence type="ECO:0000256" key="1">
    <source>
        <dbReference type="SAM" id="MobiDB-lite"/>
    </source>
</evidence>
<name>A0A3M2L139_9NOCA</name>
<evidence type="ECO:0000313" key="2">
    <source>
        <dbReference type="EMBL" id="RMI30666.1"/>
    </source>
</evidence>